<dbReference type="AlphaFoldDB" id="A0AAE0HBB6"/>
<accession>A0AAE0HBB6</accession>
<keyword evidence="3" id="KW-1185">Reference proteome</keyword>
<comment type="caution">
    <text evidence="2">The sequence shown here is derived from an EMBL/GenBank/DDBJ whole genome shotgun (WGS) entry which is preliminary data.</text>
</comment>
<reference evidence="2" key="2">
    <citation type="submission" date="2023-06" db="EMBL/GenBank/DDBJ databases">
        <authorList>
            <consortium name="Lawrence Berkeley National Laboratory"/>
            <person name="Haridas S."/>
            <person name="Hensen N."/>
            <person name="Bonometti L."/>
            <person name="Westerberg I."/>
            <person name="Brannstrom I.O."/>
            <person name="Guillou S."/>
            <person name="Cros-Aarteil S."/>
            <person name="Calhoun S."/>
            <person name="Kuo A."/>
            <person name="Mondo S."/>
            <person name="Pangilinan J."/>
            <person name="Riley R."/>
            <person name="Labutti K."/>
            <person name="Andreopoulos B."/>
            <person name="Lipzen A."/>
            <person name="Chen C."/>
            <person name="Yanf M."/>
            <person name="Daum C."/>
            <person name="Ng V."/>
            <person name="Clum A."/>
            <person name="Steindorff A."/>
            <person name="Ohm R."/>
            <person name="Martin F."/>
            <person name="Silar P."/>
            <person name="Natvig D."/>
            <person name="Lalanne C."/>
            <person name="Gautier V."/>
            <person name="Ament-Velasquez S.L."/>
            <person name="Kruys A."/>
            <person name="Hutchinson M.I."/>
            <person name="Powell A.J."/>
            <person name="Barry K."/>
            <person name="Miller A.N."/>
            <person name="Grigoriev I.V."/>
            <person name="Debuchy R."/>
            <person name="Gladieux P."/>
            <person name="Thoren M.H."/>
            <person name="Johannesson H."/>
        </authorList>
    </citation>
    <scope>NUCLEOTIDE SEQUENCE</scope>
    <source>
        <strain evidence="2">CBS 168.71</strain>
    </source>
</reference>
<gene>
    <name evidence="2" type="ORF">B0H64DRAFT_403948</name>
</gene>
<evidence type="ECO:0000313" key="2">
    <source>
        <dbReference type="EMBL" id="KAK3293292.1"/>
    </source>
</evidence>
<dbReference type="GeneID" id="87841307"/>
<keyword evidence="1" id="KW-0472">Membrane</keyword>
<evidence type="ECO:0000256" key="1">
    <source>
        <dbReference type="SAM" id="Phobius"/>
    </source>
</evidence>
<keyword evidence="1" id="KW-0812">Transmembrane</keyword>
<organism evidence="2 3">
    <name type="scientific">Chaetomium fimeti</name>
    <dbReference type="NCBI Taxonomy" id="1854472"/>
    <lineage>
        <taxon>Eukaryota</taxon>
        <taxon>Fungi</taxon>
        <taxon>Dikarya</taxon>
        <taxon>Ascomycota</taxon>
        <taxon>Pezizomycotina</taxon>
        <taxon>Sordariomycetes</taxon>
        <taxon>Sordariomycetidae</taxon>
        <taxon>Sordariales</taxon>
        <taxon>Chaetomiaceae</taxon>
        <taxon>Chaetomium</taxon>
    </lineage>
</organism>
<reference evidence="2" key="1">
    <citation type="journal article" date="2023" name="Mol. Phylogenet. Evol.">
        <title>Genome-scale phylogeny and comparative genomics of the fungal order Sordariales.</title>
        <authorList>
            <person name="Hensen N."/>
            <person name="Bonometti L."/>
            <person name="Westerberg I."/>
            <person name="Brannstrom I.O."/>
            <person name="Guillou S."/>
            <person name="Cros-Aarteil S."/>
            <person name="Calhoun S."/>
            <person name="Haridas S."/>
            <person name="Kuo A."/>
            <person name="Mondo S."/>
            <person name="Pangilinan J."/>
            <person name="Riley R."/>
            <person name="LaButti K."/>
            <person name="Andreopoulos B."/>
            <person name="Lipzen A."/>
            <person name="Chen C."/>
            <person name="Yan M."/>
            <person name="Daum C."/>
            <person name="Ng V."/>
            <person name="Clum A."/>
            <person name="Steindorff A."/>
            <person name="Ohm R.A."/>
            <person name="Martin F."/>
            <person name="Silar P."/>
            <person name="Natvig D.O."/>
            <person name="Lalanne C."/>
            <person name="Gautier V."/>
            <person name="Ament-Velasquez S.L."/>
            <person name="Kruys A."/>
            <person name="Hutchinson M.I."/>
            <person name="Powell A.J."/>
            <person name="Barry K."/>
            <person name="Miller A.N."/>
            <person name="Grigoriev I.V."/>
            <person name="Debuchy R."/>
            <person name="Gladieux P."/>
            <person name="Hiltunen Thoren M."/>
            <person name="Johannesson H."/>
        </authorList>
    </citation>
    <scope>NUCLEOTIDE SEQUENCE</scope>
    <source>
        <strain evidence="2">CBS 168.71</strain>
    </source>
</reference>
<dbReference type="EMBL" id="JAUEPN010000006">
    <property type="protein sequence ID" value="KAK3293292.1"/>
    <property type="molecule type" value="Genomic_DNA"/>
</dbReference>
<name>A0AAE0HBB6_9PEZI</name>
<protein>
    <submittedName>
        <fullName evidence="2">Uncharacterized protein</fullName>
    </submittedName>
</protein>
<sequence>MGLGKVGKEERFWGWAMTSVVTTTPCFAPIVWLLACLLVGWAWFWSRGYLFECVSSPVLCYLREMGLGLSMAYPN</sequence>
<proteinExistence type="predicted"/>
<keyword evidence="1" id="KW-1133">Transmembrane helix</keyword>
<dbReference type="RefSeq" id="XP_062656806.1">
    <property type="nucleotide sequence ID" value="XM_062804359.1"/>
</dbReference>
<dbReference type="Proteomes" id="UP001278766">
    <property type="component" value="Unassembled WGS sequence"/>
</dbReference>
<feature type="transmembrane region" description="Helical" evidence="1">
    <location>
        <begin position="12"/>
        <end position="45"/>
    </location>
</feature>
<evidence type="ECO:0000313" key="3">
    <source>
        <dbReference type="Proteomes" id="UP001278766"/>
    </source>
</evidence>